<dbReference type="SMART" id="SM00343">
    <property type="entry name" value="ZnF_C2HC"/>
    <property type="match status" value="1"/>
</dbReference>
<dbReference type="InterPro" id="IPR054722">
    <property type="entry name" value="PolX-like_BBD"/>
</dbReference>
<sequence length="501" mass="57579">MTNVESVKDMTSKFDKLVKFEGQDFLRWQKKMHFLLTTLKVMYILSTPSPVWSENETLETTRKRMKWENEDYICRGHMLNSMSDSLFDIYQNAEFAKALWDSLESKYMAEYASATKFLYTQHNLMMDETISVVVIIDKRPPSWKEFKHGLKHKKEKLNLVQLGIHLRIEEGLRNQKLDNNPKGKNQIGSSSVNMVERDGAKNSNNNKNKRKFKSGDDKFANKKGTVTCWKCKKTGHMKKDCRSRKGNDGTGSNRFKDPKKQQVYNSDFMQNFVNVLHYVSVISDAFYVQDDKVAWWDDSGATSHVCKDLRWFQVCKSIEDGSFVKMGNVATEPIKGIGRVLLTFTFGKTLCLDNVLYVPEIQKNLVSVIVLNKCGYKQVLESDKYILSRHGSFIGFGHVYVIEPNDYVSVNSIIKSRDVIFDEERFTSIPRPRGMIQPSSSKIAEDEVEGTDDVPGLFVPRKSTRTRKAKFFGSDFSCMVQRYLEATGEEMETKSGDTIVC</sequence>
<feature type="non-terminal residue" evidence="4">
    <location>
        <position position="501"/>
    </location>
</feature>
<dbReference type="InterPro" id="IPR001878">
    <property type="entry name" value="Znf_CCHC"/>
</dbReference>
<dbReference type="PANTHER" id="PTHR47592:SF29">
    <property type="entry name" value="ZINC FINGER, CCHC-TYPE"/>
    <property type="match status" value="1"/>
</dbReference>
<keyword evidence="1" id="KW-0863">Zinc-finger</keyword>
<dbReference type="EMBL" id="BKCJ010009215">
    <property type="protein sequence ID" value="GEU85946.1"/>
    <property type="molecule type" value="Genomic_DNA"/>
</dbReference>
<evidence type="ECO:0000313" key="4">
    <source>
        <dbReference type="EMBL" id="GEU85946.1"/>
    </source>
</evidence>
<evidence type="ECO:0000259" key="3">
    <source>
        <dbReference type="PROSITE" id="PS50158"/>
    </source>
</evidence>
<gene>
    <name evidence="4" type="ORF">Tci_057924</name>
</gene>
<dbReference type="SUPFAM" id="SSF57756">
    <property type="entry name" value="Retrovirus zinc finger-like domains"/>
    <property type="match status" value="1"/>
</dbReference>
<dbReference type="AlphaFoldDB" id="A0A6L2NI67"/>
<reference evidence="4" key="1">
    <citation type="journal article" date="2019" name="Sci. Rep.">
        <title>Draft genome of Tanacetum cinerariifolium, the natural source of mosquito coil.</title>
        <authorList>
            <person name="Yamashiro T."/>
            <person name="Shiraishi A."/>
            <person name="Satake H."/>
            <person name="Nakayama K."/>
        </authorList>
    </citation>
    <scope>NUCLEOTIDE SEQUENCE</scope>
</reference>
<dbReference type="PANTHER" id="PTHR47592">
    <property type="entry name" value="PBF68 PROTEIN"/>
    <property type="match status" value="1"/>
</dbReference>
<feature type="compositionally biased region" description="Basic and acidic residues" evidence="2">
    <location>
        <begin position="238"/>
        <end position="247"/>
    </location>
</feature>
<comment type="caution">
    <text evidence="4">The sequence shown here is derived from an EMBL/GenBank/DDBJ whole genome shotgun (WGS) entry which is preliminary data.</text>
</comment>
<evidence type="ECO:0000256" key="1">
    <source>
        <dbReference type="PROSITE-ProRule" id="PRU00047"/>
    </source>
</evidence>
<feature type="compositionally biased region" description="Polar residues" evidence="2">
    <location>
        <begin position="182"/>
        <end position="193"/>
    </location>
</feature>
<organism evidence="4">
    <name type="scientific">Tanacetum cinerariifolium</name>
    <name type="common">Dalmatian daisy</name>
    <name type="synonym">Chrysanthemum cinerariifolium</name>
    <dbReference type="NCBI Taxonomy" id="118510"/>
    <lineage>
        <taxon>Eukaryota</taxon>
        <taxon>Viridiplantae</taxon>
        <taxon>Streptophyta</taxon>
        <taxon>Embryophyta</taxon>
        <taxon>Tracheophyta</taxon>
        <taxon>Spermatophyta</taxon>
        <taxon>Magnoliopsida</taxon>
        <taxon>eudicotyledons</taxon>
        <taxon>Gunneridae</taxon>
        <taxon>Pentapetalae</taxon>
        <taxon>asterids</taxon>
        <taxon>campanulids</taxon>
        <taxon>Asterales</taxon>
        <taxon>Asteraceae</taxon>
        <taxon>Asteroideae</taxon>
        <taxon>Anthemideae</taxon>
        <taxon>Anthemidinae</taxon>
        <taxon>Tanacetum</taxon>
    </lineage>
</organism>
<dbReference type="Pfam" id="PF00098">
    <property type="entry name" value="zf-CCHC"/>
    <property type="match status" value="1"/>
</dbReference>
<dbReference type="Pfam" id="PF22936">
    <property type="entry name" value="Pol_BBD"/>
    <property type="match status" value="1"/>
</dbReference>
<keyword evidence="1" id="KW-0862">Zinc</keyword>
<dbReference type="GO" id="GO:0003676">
    <property type="term" value="F:nucleic acid binding"/>
    <property type="evidence" value="ECO:0007669"/>
    <property type="project" value="InterPro"/>
</dbReference>
<dbReference type="PROSITE" id="PS50158">
    <property type="entry name" value="ZF_CCHC"/>
    <property type="match status" value="1"/>
</dbReference>
<feature type="domain" description="CCHC-type" evidence="3">
    <location>
        <begin position="228"/>
        <end position="243"/>
    </location>
</feature>
<feature type="region of interest" description="Disordered" evidence="2">
    <location>
        <begin position="175"/>
        <end position="218"/>
    </location>
</feature>
<dbReference type="GO" id="GO:0008270">
    <property type="term" value="F:zinc ion binding"/>
    <property type="evidence" value="ECO:0007669"/>
    <property type="project" value="UniProtKB-KW"/>
</dbReference>
<feature type="region of interest" description="Disordered" evidence="2">
    <location>
        <begin position="238"/>
        <end position="258"/>
    </location>
</feature>
<keyword evidence="1" id="KW-0479">Metal-binding</keyword>
<accession>A0A6L2NI67</accession>
<evidence type="ECO:0000256" key="2">
    <source>
        <dbReference type="SAM" id="MobiDB-lite"/>
    </source>
</evidence>
<dbReference type="InterPro" id="IPR036875">
    <property type="entry name" value="Znf_CCHC_sf"/>
</dbReference>
<proteinExistence type="predicted"/>
<dbReference type="Pfam" id="PF14223">
    <property type="entry name" value="Retrotran_gag_2"/>
    <property type="match status" value="1"/>
</dbReference>
<name>A0A6L2NI67_TANCI</name>
<dbReference type="Gene3D" id="4.10.60.10">
    <property type="entry name" value="Zinc finger, CCHC-type"/>
    <property type="match status" value="1"/>
</dbReference>
<protein>
    <submittedName>
        <fullName evidence="4">Zinc finger, CCHC-type</fullName>
    </submittedName>
</protein>